<evidence type="ECO:0000256" key="2">
    <source>
        <dbReference type="ARBA" id="ARBA00023267"/>
    </source>
</evidence>
<dbReference type="NCBIfam" id="TIGR00531">
    <property type="entry name" value="BCCP"/>
    <property type="match status" value="1"/>
</dbReference>
<dbReference type="PRINTS" id="PR01071">
    <property type="entry name" value="ACOABIOTINCC"/>
</dbReference>
<dbReference type="OrthoDB" id="9811735at2"/>
<dbReference type="PANTHER" id="PTHR45266:SF3">
    <property type="entry name" value="OXALOACETATE DECARBOXYLASE ALPHA CHAIN"/>
    <property type="match status" value="1"/>
</dbReference>
<keyword evidence="3" id="KW-0443">Lipid metabolism</keyword>
<dbReference type="SUPFAM" id="SSF51230">
    <property type="entry name" value="Single hybrid motif"/>
    <property type="match status" value="1"/>
</dbReference>
<sequence length="159" mass="17394">MSSVSIESVKELVSQFEQSDIREMNVTVEGLSLYLSKNEVNHSNEPQTLSKVLKEETMDSVEEIKSVSTKENPTDIESEPLDGKIITSPIVGVIYTSSEPGKPSFVSVGDSVSVGDTLCIIEAMKIMNDVVSDTSGTISEIFVENEQIIEFGQPLFRIS</sequence>
<dbReference type="Gene3D" id="2.40.50.100">
    <property type="match status" value="1"/>
</dbReference>
<dbReference type="UniPathway" id="UPA00094"/>
<dbReference type="PROSITE" id="PS50968">
    <property type="entry name" value="BIOTINYL_LIPOYL"/>
    <property type="match status" value="1"/>
</dbReference>
<comment type="caution">
    <text evidence="5">The sequence shown here is derived from an EMBL/GenBank/DDBJ whole genome shotgun (WGS) entry which is preliminary data.</text>
</comment>
<dbReference type="Pfam" id="PF00364">
    <property type="entry name" value="Biotin_lipoyl"/>
    <property type="match status" value="1"/>
</dbReference>
<feature type="domain" description="Lipoyl-binding" evidence="4">
    <location>
        <begin position="83"/>
        <end position="159"/>
    </location>
</feature>
<evidence type="ECO:0000313" key="5">
    <source>
        <dbReference type="EMBL" id="RST95358.1"/>
    </source>
</evidence>
<gene>
    <name evidence="5" type="ORF">CBF36_03750</name>
</gene>
<keyword evidence="3" id="KW-0275">Fatty acid biosynthesis</keyword>
<comment type="pathway">
    <text evidence="3">Lipid metabolism; fatty acid biosynthesis.</text>
</comment>
<dbReference type="GO" id="GO:0006633">
    <property type="term" value="P:fatty acid biosynthetic process"/>
    <property type="evidence" value="ECO:0007669"/>
    <property type="project" value="UniProtKB-UniPathway"/>
</dbReference>
<comment type="function">
    <text evidence="3">This protein is a component of the acetyl coenzyme A carboxylase complex; first, biotin carboxylase catalyzes the carboxylation of the carrier protein and then the transcarboxylase transfers the carboxyl group to form malonyl-CoA.</text>
</comment>
<dbReference type="InterPro" id="IPR011053">
    <property type="entry name" value="Single_hybrid_motif"/>
</dbReference>
<evidence type="ECO:0000256" key="3">
    <source>
        <dbReference type="RuleBase" id="RU364072"/>
    </source>
</evidence>
<keyword evidence="2 3" id="KW-0092">Biotin</keyword>
<dbReference type="Proteomes" id="UP000288490">
    <property type="component" value="Unassembled WGS sequence"/>
</dbReference>
<dbReference type="GO" id="GO:0003989">
    <property type="term" value="F:acetyl-CoA carboxylase activity"/>
    <property type="evidence" value="ECO:0007669"/>
    <property type="project" value="InterPro"/>
</dbReference>
<dbReference type="InterPro" id="IPR000089">
    <property type="entry name" value="Biotin_lipoyl"/>
</dbReference>
<evidence type="ECO:0000256" key="1">
    <source>
        <dbReference type="ARBA" id="ARBA00017562"/>
    </source>
</evidence>
<proteinExistence type="predicted"/>
<reference evidence="5 6" key="1">
    <citation type="submission" date="2017-05" db="EMBL/GenBank/DDBJ databases">
        <title>Vagococcus spp. assemblies.</title>
        <authorList>
            <person name="Gulvik C.A."/>
        </authorList>
    </citation>
    <scope>NUCLEOTIDE SEQUENCE [LARGE SCALE GENOMIC DNA]</scope>
    <source>
        <strain evidence="5 6">SS1994</strain>
    </source>
</reference>
<organism evidence="5 6">
    <name type="scientific">Vagococcus bubulae</name>
    <dbReference type="NCBI Taxonomy" id="1977868"/>
    <lineage>
        <taxon>Bacteria</taxon>
        <taxon>Bacillati</taxon>
        <taxon>Bacillota</taxon>
        <taxon>Bacilli</taxon>
        <taxon>Lactobacillales</taxon>
        <taxon>Enterococcaceae</taxon>
        <taxon>Vagococcus</taxon>
    </lineage>
</organism>
<dbReference type="PANTHER" id="PTHR45266">
    <property type="entry name" value="OXALOACETATE DECARBOXYLASE ALPHA CHAIN"/>
    <property type="match status" value="1"/>
</dbReference>
<dbReference type="EMBL" id="NGJT01000004">
    <property type="protein sequence ID" value="RST95358.1"/>
    <property type="molecule type" value="Genomic_DNA"/>
</dbReference>
<keyword evidence="3" id="KW-0276">Fatty acid metabolism</keyword>
<accession>A0A429ZNW1</accession>
<keyword evidence="3" id="KW-0444">Lipid biosynthesis</keyword>
<evidence type="ECO:0000313" key="6">
    <source>
        <dbReference type="Proteomes" id="UP000288490"/>
    </source>
</evidence>
<keyword evidence="6" id="KW-1185">Reference proteome</keyword>
<protein>
    <recommendedName>
        <fullName evidence="1 3">Biotin carboxyl carrier protein of acetyl-CoA carboxylase</fullName>
    </recommendedName>
</protein>
<dbReference type="CDD" id="cd06850">
    <property type="entry name" value="biotinyl_domain"/>
    <property type="match status" value="1"/>
</dbReference>
<dbReference type="AlphaFoldDB" id="A0A429ZNW1"/>
<dbReference type="GO" id="GO:0009317">
    <property type="term" value="C:acetyl-CoA carboxylase complex"/>
    <property type="evidence" value="ECO:0007669"/>
    <property type="project" value="InterPro"/>
</dbReference>
<dbReference type="InterPro" id="IPR050709">
    <property type="entry name" value="Biotin_Carboxyl_Carrier/Decarb"/>
</dbReference>
<name>A0A429ZNW1_9ENTE</name>
<dbReference type="InterPro" id="IPR001249">
    <property type="entry name" value="AcCoA_biotinCC"/>
</dbReference>
<evidence type="ECO:0000259" key="4">
    <source>
        <dbReference type="PROSITE" id="PS50968"/>
    </source>
</evidence>